<dbReference type="PROSITE" id="PS51186">
    <property type="entry name" value="GNAT"/>
    <property type="match status" value="1"/>
</dbReference>
<dbReference type="SUPFAM" id="SSF55729">
    <property type="entry name" value="Acyl-CoA N-acyltransferases (Nat)"/>
    <property type="match status" value="1"/>
</dbReference>
<feature type="domain" description="N-acetyltransferase" evidence="3">
    <location>
        <begin position="8"/>
        <end position="175"/>
    </location>
</feature>
<dbReference type="CDD" id="cd04301">
    <property type="entry name" value="NAT_SF"/>
    <property type="match status" value="1"/>
</dbReference>
<dbReference type="Pfam" id="PF00583">
    <property type="entry name" value="Acetyltransf_1"/>
    <property type="match status" value="1"/>
</dbReference>
<gene>
    <name evidence="4" type="ORF">GCM10008957_48550</name>
</gene>
<evidence type="ECO:0000256" key="1">
    <source>
        <dbReference type="ARBA" id="ARBA00022679"/>
    </source>
</evidence>
<dbReference type="Gene3D" id="3.40.630.30">
    <property type="match status" value="1"/>
</dbReference>
<dbReference type="EMBL" id="BMQL01000055">
    <property type="protein sequence ID" value="GGR32351.1"/>
    <property type="molecule type" value="Genomic_DNA"/>
</dbReference>
<dbReference type="RefSeq" id="WP_189093108.1">
    <property type="nucleotide sequence ID" value="NZ_BMQL01000055.1"/>
</dbReference>
<dbReference type="PANTHER" id="PTHR43877">
    <property type="entry name" value="AMINOALKYLPHOSPHONATE N-ACETYLTRANSFERASE-RELATED-RELATED"/>
    <property type="match status" value="1"/>
</dbReference>
<evidence type="ECO:0000313" key="5">
    <source>
        <dbReference type="Proteomes" id="UP000603865"/>
    </source>
</evidence>
<sequence length="176" mass="19431">MTRARAAAVLRPLTADDAAAYFPLRLRGLEESPLAFGRSAEEYRQETPESVAAALEPLEHERVTFGAFVEGALVGSMTLVRQSGHKQRHKAMLYAVYVAPETRGQRVGSQLLEALLKWAGKVPGLRQIQLAVSVPQDAAYQLYLRHGFTVYGLEPRALHVGGQDVDEYLMVRVLDS</sequence>
<organism evidence="4 5">
    <name type="scientific">Deinococcus ruber</name>
    <dbReference type="NCBI Taxonomy" id="1848197"/>
    <lineage>
        <taxon>Bacteria</taxon>
        <taxon>Thermotogati</taxon>
        <taxon>Deinococcota</taxon>
        <taxon>Deinococci</taxon>
        <taxon>Deinococcales</taxon>
        <taxon>Deinococcaceae</taxon>
        <taxon>Deinococcus</taxon>
    </lineage>
</organism>
<evidence type="ECO:0000259" key="3">
    <source>
        <dbReference type="PROSITE" id="PS51186"/>
    </source>
</evidence>
<reference evidence="4" key="2">
    <citation type="submission" date="2020-09" db="EMBL/GenBank/DDBJ databases">
        <authorList>
            <person name="Sun Q."/>
            <person name="Ohkuma M."/>
        </authorList>
    </citation>
    <scope>NUCLEOTIDE SEQUENCE</scope>
    <source>
        <strain evidence="4">JCM 31311</strain>
    </source>
</reference>
<reference evidence="4" key="1">
    <citation type="journal article" date="2014" name="Int. J. Syst. Evol. Microbiol.">
        <title>Complete genome sequence of Corynebacterium casei LMG S-19264T (=DSM 44701T), isolated from a smear-ripened cheese.</title>
        <authorList>
            <consortium name="US DOE Joint Genome Institute (JGI-PGF)"/>
            <person name="Walter F."/>
            <person name="Albersmeier A."/>
            <person name="Kalinowski J."/>
            <person name="Ruckert C."/>
        </authorList>
    </citation>
    <scope>NUCLEOTIDE SEQUENCE</scope>
    <source>
        <strain evidence="4">JCM 31311</strain>
    </source>
</reference>
<keyword evidence="1" id="KW-0808">Transferase</keyword>
<dbReference type="InterPro" id="IPR016181">
    <property type="entry name" value="Acyl_CoA_acyltransferase"/>
</dbReference>
<protein>
    <submittedName>
        <fullName evidence="4">N-acetyltransferase</fullName>
    </submittedName>
</protein>
<evidence type="ECO:0000256" key="2">
    <source>
        <dbReference type="ARBA" id="ARBA00023315"/>
    </source>
</evidence>
<dbReference type="InterPro" id="IPR050832">
    <property type="entry name" value="Bact_Acetyltransf"/>
</dbReference>
<keyword evidence="5" id="KW-1185">Reference proteome</keyword>
<name>A0A918CN19_9DEIO</name>
<dbReference type="InterPro" id="IPR000182">
    <property type="entry name" value="GNAT_dom"/>
</dbReference>
<dbReference type="AlphaFoldDB" id="A0A918CN19"/>
<dbReference type="GO" id="GO:0016747">
    <property type="term" value="F:acyltransferase activity, transferring groups other than amino-acyl groups"/>
    <property type="evidence" value="ECO:0007669"/>
    <property type="project" value="InterPro"/>
</dbReference>
<comment type="caution">
    <text evidence="4">The sequence shown here is derived from an EMBL/GenBank/DDBJ whole genome shotgun (WGS) entry which is preliminary data.</text>
</comment>
<accession>A0A918CN19</accession>
<keyword evidence="2" id="KW-0012">Acyltransferase</keyword>
<dbReference type="Proteomes" id="UP000603865">
    <property type="component" value="Unassembled WGS sequence"/>
</dbReference>
<proteinExistence type="predicted"/>
<evidence type="ECO:0000313" key="4">
    <source>
        <dbReference type="EMBL" id="GGR32351.1"/>
    </source>
</evidence>